<organism evidence="1 2">
    <name type="scientific">Rhizobium subbaraonis</name>
    <dbReference type="NCBI Taxonomy" id="908946"/>
    <lineage>
        <taxon>Bacteria</taxon>
        <taxon>Pseudomonadati</taxon>
        <taxon>Pseudomonadota</taxon>
        <taxon>Alphaproteobacteria</taxon>
        <taxon>Hyphomicrobiales</taxon>
        <taxon>Rhizobiaceae</taxon>
        <taxon>Rhizobium/Agrobacterium group</taxon>
        <taxon>Rhizobium</taxon>
    </lineage>
</organism>
<dbReference type="Pfam" id="PF11927">
    <property type="entry name" value="HODM_asu-like"/>
    <property type="match status" value="1"/>
</dbReference>
<gene>
    <name evidence="1" type="ORF">SAMN05892877_103276</name>
</gene>
<dbReference type="Proteomes" id="UP000219167">
    <property type="component" value="Unassembled WGS sequence"/>
</dbReference>
<evidence type="ECO:0000313" key="2">
    <source>
        <dbReference type="Proteomes" id="UP000219167"/>
    </source>
</evidence>
<reference evidence="1 2" key="1">
    <citation type="submission" date="2017-08" db="EMBL/GenBank/DDBJ databases">
        <authorList>
            <person name="de Groot N.N."/>
        </authorList>
    </citation>
    <scope>NUCLEOTIDE SEQUENCE [LARGE SCALE GENOMIC DNA]</scope>
    <source>
        <strain evidence="1 2">JC85</strain>
    </source>
</reference>
<accession>A0A285U4T5</accession>
<protein>
    <submittedName>
        <fullName evidence="1">Uncharacterized protein DUF3445</fullName>
    </submittedName>
</protein>
<dbReference type="RefSeq" id="WP_097137232.1">
    <property type="nucleotide sequence ID" value="NZ_OBQD01000003.1"/>
</dbReference>
<name>A0A285U4T5_9HYPH</name>
<dbReference type="OrthoDB" id="5242510at2"/>
<proteinExistence type="predicted"/>
<dbReference type="EMBL" id="OBQD01000003">
    <property type="protein sequence ID" value="SOC36935.1"/>
    <property type="molecule type" value="Genomic_DNA"/>
</dbReference>
<evidence type="ECO:0000313" key="1">
    <source>
        <dbReference type="EMBL" id="SOC36935.1"/>
    </source>
</evidence>
<dbReference type="InterPro" id="IPR021848">
    <property type="entry name" value="HODM_asu-like"/>
</dbReference>
<sequence>MTRPAYTPYDGSARLFTIGLGQLDPERWIEPDDELDRYLAEKDRVLAAHRDHVFVEEQDTRAAQAEVLQLVCEFVTRRHPERYRRQGDAIEVETRRIALGGAGTAPLLTAGALVQDDLVIMRRRESGWHLVAGYVSFPSSWSLQEKFGRRMEDIHAPVPGFGEGSRNAALINRMFDNLQPDRPVLRFNWSINPDADLYYPASKAHGALPEGHQLSLDRTFARVERQTVRRLPVSGDILFTIRIYNDPLVAVRSLPNAAVVATTFADQLEELTDPQAAYKGLVDKRAELACQLRAIAAG</sequence>
<dbReference type="AlphaFoldDB" id="A0A285U4T5"/>
<keyword evidence="2" id="KW-1185">Reference proteome</keyword>